<feature type="domain" description="AbiEi antitoxin N-terminal" evidence="2">
    <location>
        <begin position="2"/>
        <end position="50"/>
    </location>
</feature>
<dbReference type="Gene3D" id="3.40.960.10">
    <property type="entry name" value="VSR Endonuclease"/>
    <property type="match status" value="1"/>
</dbReference>
<reference evidence="3 4" key="1">
    <citation type="submission" date="2020-08" db="EMBL/GenBank/DDBJ databases">
        <title>Sequencing the genomes of 1000 actinobacteria strains.</title>
        <authorList>
            <person name="Klenk H.-P."/>
        </authorList>
    </citation>
    <scope>NUCLEOTIDE SEQUENCE [LARGE SCALE GENOMIC DNA]</scope>
    <source>
        <strain evidence="3 4">DSM 23889</strain>
    </source>
</reference>
<dbReference type="GO" id="GO:0004519">
    <property type="term" value="F:endonuclease activity"/>
    <property type="evidence" value="ECO:0007669"/>
    <property type="project" value="UniProtKB-KW"/>
</dbReference>
<evidence type="ECO:0000313" key="4">
    <source>
        <dbReference type="Proteomes" id="UP000552883"/>
    </source>
</evidence>
<protein>
    <submittedName>
        <fullName evidence="3">Very-short-patch-repair endonuclease</fullName>
    </submittedName>
</protein>
<keyword evidence="3" id="KW-0378">Hydrolase</keyword>
<proteinExistence type="predicted"/>
<dbReference type="SUPFAM" id="SSF52980">
    <property type="entry name" value="Restriction endonuclease-like"/>
    <property type="match status" value="1"/>
</dbReference>
<dbReference type="AlphaFoldDB" id="A0A840XP95"/>
<organism evidence="3 4">
    <name type="scientific">Microcella frigidaquae</name>
    <dbReference type="NCBI Taxonomy" id="424758"/>
    <lineage>
        <taxon>Bacteria</taxon>
        <taxon>Bacillati</taxon>
        <taxon>Actinomycetota</taxon>
        <taxon>Actinomycetes</taxon>
        <taxon>Micrococcales</taxon>
        <taxon>Microbacteriaceae</taxon>
        <taxon>Microcella</taxon>
    </lineage>
</organism>
<dbReference type="InterPro" id="IPR025159">
    <property type="entry name" value="AbiEi_N"/>
</dbReference>
<gene>
    <name evidence="3" type="ORF">BJ959_001904</name>
</gene>
<name>A0A840XP95_9MICO</name>
<keyword evidence="3" id="KW-0540">Nuclease</keyword>
<dbReference type="Pfam" id="PF13338">
    <property type="entry name" value="AbiEi_4"/>
    <property type="match status" value="1"/>
</dbReference>
<evidence type="ECO:0000259" key="1">
    <source>
        <dbReference type="Pfam" id="PF04480"/>
    </source>
</evidence>
<feature type="domain" description="DUF559" evidence="1">
    <location>
        <begin position="183"/>
        <end position="273"/>
    </location>
</feature>
<comment type="caution">
    <text evidence="3">The sequence shown here is derived from an EMBL/GenBank/DDBJ whole genome shotgun (WGS) entry which is preliminary data.</text>
</comment>
<dbReference type="InterPro" id="IPR011335">
    <property type="entry name" value="Restrct_endonuc-II-like"/>
</dbReference>
<dbReference type="InterPro" id="IPR007569">
    <property type="entry name" value="DUF559"/>
</dbReference>
<evidence type="ECO:0000259" key="2">
    <source>
        <dbReference type="Pfam" id="PF13338"/>
    </source>
</evidence>
<sequence length="281" mass="31211">MRRLTTLAAERGGLIPTFRLRQSGLSPRRIAALCHAGQLTRVRHGWYVLPGTPNPVVEAVRVGGQLTCSTALALHGVWVHAAPCIHVAVNRHATQLRSASDPRRRLEPLDPDVVVHWRRASTATTSMVSSVADAIDDYARCAPLEHRAVAVDSALHRGVLSPQHPAAVALRPLGVIGICESGTETVFWLRMRRHSLPVTRQVRIPSVGRVDFLIGERLVIEVDGREFHDRESSFDHDRDRDAQLSILGYRVLRFSYRQVFDRWDTVEAAVLAAIGRGDHLP</sequence>
<evidence type="ECO:0000313" key="3">
    <source>
        <dbReference type="EMBL" id="MBB5618408.1"/>
    </source>
</evidence>
<accession>A0A840XP95</accession>
<dbReference type="Proteomes" id="UP000552883">
    <property type="component" value="Unassembled WGS sequence"/>
</dbReference>
<dbReference type="EMBL" id="JACHBS010000001">
    <property type="protein sequence ID" value="MBB5618408.1"/>
    <property type="molecule type" value="Genomic_DNA"/>
</dbReference>
<dbReference type="RefSeq" id="WP_165879004.1">
    <property type="nucleotide sequence ID" value="NZ_BAAANZ010000002.1"/>
</dbReference>
<keyword evidence="4" id="KW-1185">Reference proteome</keyword>
<dbReference type="Pfam" id="PF04480">
    <property type="entry name" value="DUF559"/>
    <property type="match status" value="1"/>
</dbReference>
<keyword evidence="3" id="KW-0255">Endonuclease</keyword>